<feature type="region of interest" description="Disordered" evidence="3">
    <location>
        <begin position="97"/>
        <end position="179"/>
    </location>
</feature>
<dbReference type="STRING" id="578462.A0A0L0T5D6"/>
<dbReference type="PANTHER" id="PTHR20835:SF0">
    <property type="entry name" value="E3 UBIQUITIN-PROTEIN LIGASE PPP1R11"/>
    <property type="match status" value="1"/>
</dbReference>
<feature type="compositionally biased region" description="Basic residues" evidence="3">
    <location>
        <begin position="131"/>
        <end position="142"/>
    </location>
</feature>
<dbReference type="Proteomes" id="UP000054350">
    <property type="component" value="Unassembled WGS sequence"/>
</dbReference>
<comment type="similarity">
    <text evidence="1 2">Belongs to the YPI1 family.</text>
</comment>
<evidence type="ECO:0000313" key="4">
    <source>
        <dbReference type="EMBL" id="KNE69988.1"/>
    </source>
</evidence>
<reference evidence="5" key="2">
    <citation type="submission" date="2009-11" db="EMBL/GenBank/DDBJ databases">
        <title>The Genome Sequence of Allomyces macrogynus strain ATCC 38327.</title>
        <authorList>
            <consortium name="The Broad Institute Genome Sequencing Platform"/>
            <person name="Russ C."/>
            <person name="Cuomo C."/>
            <person name="Shea T."/>
            <person name="Young S.K."/>
            <person name="Zeng Q."/>
            <person name="Koehrsen M."/>
            <person name="Haas B."/>
            <person name="Borodovsky M."/>
            <person name="Guigo R."/>
            <person name="Alvarado L."/>
            <person name="Berlin A."/>
            <person name="Borenstein D."/>
            <person name="Chen Z."/>
            <person name="Engels R."/>
            <person name="Freedman E."/>
            <person name="Gellesch M."/>
            <person name="Goldberg J."/>
            <person name="Griggs A."/>
            <person name="Gujja S."/>
            <person name="Heiman D."/>
            <person name="Hepburn T."/>
            <person name="Howarth C."/>
            <person name="Jen D."/>
            <person name="Larson L."/>
            <person name="Lewis B."/>
            <person name="Mehta T."/>
            <person name="Park D."/>
            <person name="Pearson M."/>
            <person name="Roberts A."/>
            <person name="Saif S."/>
            <person name="Shenoy N."/>
            <person name="Sisk P."/>
            <person name="Stolte C."/>
            <person name="Sykes S."/>
            <person name="Walk T."/>
            <person name="White J."/>
            <person name="Yandava C."/>
            <person name="Burger G."/>
            <person name="Gray M.W."/>
            <person name="Holland P.W.H."/>
            <person name="King N."/>
            <person name="Lang F.B.F."/>
            <person name="Roger A.J."/>
            <person name="Ruiz-Trillo I."/>
            <person name="Lander E."/>
            <person name="Nusbaum C."/>
        </authorList>
    </citation>
    <scope>NUCLEOTIDE SEQUENCE [LARGE SCALE GENOMIC DNA]</scope>
    <source>
        <strain evidence="5">ATCC 38327</strain>
    </source>
</reference>
<dbReference type="InterPro" id="IPR011107">
    <property type="entry name" value="PPI_Ypi1"/>
</dbReference>
<organism evidence="4 5">
    <name type="scientific">Allomyces macrogynus (strain ATCC 38327)</name>
    <name type="common">Allomyces javanicus var. macrogynus</name>
    <dbReference type="NCBI Taxonomy" id="578462"/>
    <lineage>
        <taxon>Eukaryota</taxon>
        <taxon>Fungi</taxon>
        <taxon>Fungi incertae sedis</taxon>
        <taxon>Blastocladiomycota</taxon>
        <taxon>Blastocladiomycetes</taxon>
        <taxon>Blastocladiales</taxon>
        <taxon>Blastocladiaceae</taxon>
        <taxon>Allomyces</taxon>
    </lineage>
</organism>
<feature type="compositionally biased region" description="Acidic residues" evidence="3">
    <location>
        <begin position="100"/>
        <end position="120"/>
    </location>
</feature>
<proteinExistence type="inferred from homology"/>
<evidence type="ECO:0000256" key="1">
    <source>
        <dbReference type="ARBA" id="ARBA00005605"/>
    </source>
</evidence>
<dbReference type="VEuPathDB" id="FungiDB:AMAG_14826"/>
<dbReference type="AlphaFoldDB" id="A0A0L0T5D6"/>
<keyword evidence="5" id="KW-1185">Reference proteome</keyword>
<comment type="function">
    <text evidence="2">Regulator of type 1 phosphatases which maintains protein phosphatase activity under strict control.</text>
</comment>
<comment type="subcellular location">
    <subcellularLocation>
        <location evidence="2">Nucleus</location>
    </subcellularLocation>
</comment>
<dbReference type="GO" id="GO:0008157">
    <property type="term" value="F:protein phosphatase 1 binding"/>
    <property type="evidence" value="ECO:0007669"/>
    <property type="project" value="TreeGrafter"/>
</dbReference>
<feature type="region of interest" description="Disordered" evidence="3">
    <location>
        <begin position="1"/>
        <end position="55"/>
    </location>
</feature>
<dbReference type="OrthoDB" id="307488at2759"/>
<gene>
    <name evidence="4" type="ORF">AMAG_14826</name>
</gene>
<dbReference type="EMBL" id="GG745363">
    <property type="protein sequence ID" value="KNE69988.1"/>
    <property type="molecule type" value="Genomic_DNA"/>
</dbReference>
<dbReference type="PANTHER" id="PTHR20835">
    <property type="entry name" value="E3 UBIQUITIN-PROTEIN LIGASE PPP1R11-RELATED"/>
    <property type="match status" value="1"/>
</dbReference>
<protein>
    <recommendedName>
        <fullName evidence="2">Type 1 phosphatases regulator</fullName>
    </recommendedName>
</protein>
<dbReference type="eggNOG" id="KOG4102">
    <property type="taxonomic scope" value="Eukaryota"/>
</dbReference>
<dbReference type="GO" id="GO:0005634">
    <property type="term" value="C:nucleus"/>
    <property type="evidence" value="ECO:0007669"/>
    <property type="project" value="UniProtKB-SubCell"/>
</dbReference>
<dbReference type="OMA" id="HKPRQFD"/>
<reference evidence="4 5" key="1">
    <citation type="submission" date="2009-11" db="EMBL/GenBank/DDBJ databases">
        <title>Annotation of Allomyces macrogynus ATCC 38327.</title>
        <authorList>
            <consortium name="The Broad Institute Genome Sequencing Platform"/>
            <person name="Russ C."/>
            <person name="Cuomo C."/>
            <person name="Burger G."/>
            <person name="Gray M.W."/>
            <person name="Holland P.W.H."/>
            <person name="King N."/>
            <person name="Lang F.B.F."/>
            <person name="Roger A.J."/>
            <person name="Ruiz-Trillo I."/>
            <person name="Young S.K."/>
            <person name="Zeng Q."/>
            <person name="Gargeya S."/>
            <person name="Fitzgerald M."/>
            <person name="Haas B."/>
            <person name="Abouelleil A."/>
            <person name="Alvarado L."/>
            <person name="Arachchi H.M."/>
            <person name="Berlin A."/>
            <person name="Chapman S.B."/>
            <person name="Gearin G."/>
            <person name="Goldberg J."/>
            <person name="Griggs A."/>
            <person name="Gujja S."/>
            <person name="Hansen M."/>
            <person name="Heiman D."/>
            <person name="Howarth C."/>
            <person name="Larimer J."/>
            <person name="Lui A."/>
            <person name="MacDonald P.J.P."/>
            <person name="McCowen C."/>
            <person name="Montmayeur A."/>
            <person name="Murphy C."/>
            <person name="Neiman D."/>
            <person name="Pearson M."/>
            <person name="Priest M."/>
            <person name="Roberts A."/>
            <person name="Saif S."/>
            <person name="Shea T."/>
            <person name="Sisk P."/>
            <person name="Stolte C."/>
            <person name="Sykes S."/>
            <person name="Wortman J."/>
            <person name="Nusbaum C."/>
            <person name="Birren B."/>
        </authorList>
    </citation>
    <scope>NUCLEOTIDE SEQUENCE [LARGE SCALE GENOMIC DNA]</scope>
    <source>
        <strain evidence="4 5">ATCC 38327</strain>
    </source>
</reference>
<sequence>MSLQSTALGGDGNDGPREGTPTHGSRTMVIEQVASAEAPPPAVDEEPAQEDPAVVGHIDLRGGPLFVSHVTWDESVVDNEGLGRKKSKICCIYRKARDWDESDSDSSDFSSDDDSDSDDSDSGHGSSSNGHAHHHSCRHHRGLPGPNAYERQPKYKKRAGPPPPSAGPSGGGDAAPSEP</sequence>
<name>A0A0L0T5D6_ALLM3</name>
<evidence type="ECO:0000256" key="2">
    <source>
        <dbReference type="RuleBase" id="RU367162"/>
    </source>
</evidence>
<accession>A0A0L0T5D6</accession>
<evidence type="ECO:0000313" key="5">
    <source>
        <dbReference type="Proteomes" id="UP000054350"/>
    </source>
</evidence>
<keyword evidence="2" id="KW-0539">Nucleus</keyword>
<dbReference type="Pfam" id="PF07491">
    <property type="entry name" value="PPI_Ypi1"/>
    <property type="match status" value="1"/>
</dbReference>
<evidence type="ECO:0000256" key="3">
    <source>
        <dbReference type="SAM" id="MobiDB-lite"/>
    </source>
</evidence>
<dbReference type="GO" id="GO:0004865">
    <property type="term" value="F:protein serine/threonine phosphatase inhibitor activity"/>
    <property type="evidence" value="ECO:0007669"/>
    <property type="project" value="UniProtKB-UniRule"/>
</dbReference>